<dbReference type="SUPFAM" id="SSF52016">
    <property type="entry name" value="LeuD/IlvD-like"/>
    <property type="match status" value="2"/>
</dbReference>
<feature type="region of interest" description="Disordered" evidence="6">
    <location>
        <begin position="1183"/>
        <end position="1203"/>
    </location>
</feature>
<feature type="compositionally biased region" description="Polar residues" evidence="6">
    <location>
        <begin position="396"/>
        <end position="414"/>
    </location>
</feature>
<dbReference type="eggNOG" id="KOG0452">
    <property type="taxonomic scope" value="Eukaryota"/>
</dbReference>
<dbReference type="OrthoDB" id="2279155at2759"/>
<evidence type="ECO:0000256" key="1">
    <source>
        <dbReference type="ARBA" id="ARBA00001966"/>
    </source>
</evidence>
<dbReference type="InterPro" id="IPR001030">
    <property type="entry name" value="Acoase/IPM_deHydtase_lsu_aba"/>
</dbReference>
<evidence type="ECO:0000256" key="3">
    <source>
        <dbReference type="ARBA" id="ARBA00022723"/>
    </source>
</evidence>
<feature type="domain" description="Aconitase/3-isopropylmalate dehydratase large subunit alpha/beta/alpha" evidence="7">
    <location>
        <begin position="195"/>
        <end position="796"/>
    </location>
</feature>
<dbReference type="AlphaFoldDB" id="A0A0D2WLC8"/>
<evidence type="ECO:0000259" key="8">
    <source>
        <dbReference type="Pfam" id="PF00694"/>
    </source>
</evidence>
<feature type="compositionally biased region" description="Low complexity" evidence="6">
    <location>
        <begin position="1184"/>
        <end position="1200"/>
    </location>
</feature>
<name>A0A0D2WLC8_CAPO3</name>
<keyword evidence="10" id="KW-1185">Reference proteome</keyword>
<keyword evidence="3" id="KW-0479">Metal-binding</keyword>
<feature type="compositionally biased region" description="Low complexity" evidence="6">
    <location>
        <begin position="369"/>
        <end position="383"/>
    </location>
</feature>
<dbReference type="PRINTS" id="PR00415">
    <property type="entry name" value="ACONITASE"/>
</dbReference>
<dbReference type="Gene3D" id="6.10.190.10">
    <property type="match status" value="1"/>
</dbReference>
<dbReference type="PROSITE" id="PS00450">
    <property type="entry name" value="ACONITASE_1"/>
    <property type="match status" value="1"/>
</dbReference>
<proteinExistence type="inferred from homology"/>
<dbReference type="Proteomes" id="UP000008743">
    <property type="component" value="Unassembled WGS sequence"/>
</dbReference>
<sequence>MDTSLWRTHHPYQSIIRQLHTGDEVCRVFDLASLDEAAYDRLPIMLRIVLESLVRHCDGRLVTKDDVERVLYAASTKPPPERETATATPSASTHHTQSSMVATHGGATTKAAAAATAAATAAEAAAAAANSVHAGLSELVADHHHHHQPRAVVASAAHGANSTLSVVWEGSEGSPAMAGGDGVVSMPRPLVSELVIPFLPGRIYMQDQAAMPVLIDIAAMRDAIARHGGDPRSLNPIVPVDVVVAEQQAAQPGGLGTDDAAAVATSLAGTTVSVGKASSGKAPTEDIEAAVTPNISKGAAILAEFDRNTERYRFLKWAAGNMQYLRVVPPGTGLLLNSIVLSLSRSMLVLGPDNRELPESLVIHPRAKPSLASLPPTATPSSPVRGSRRSLVAPTVTPTPGSSNNVSDRSQSAPRIQHVARDGGFLVMDTVGTSDSHAALSNGAGILTVAANCVDLAAMVLGQPAALRLPSIVGFRISGTVPTIATSTDVVLAIIKSLREHTLDGACVEFFGPSVCSLSIADRSTISNMAHEYNAQIAYFPPDDELERYITQAGKSDAFAPKFRQYLSVLRLSNGGSGSTLGDARSYCRVIPFDLSSVLPSCTGPRNMSARVGVFHLKDDFHQCLSNRDGFRGFNLTTEQQKQHADVEINGEIHRLGHGAVVIAGITSCTNATNPTVMLAAGLLARKAVEHGLRIKPYVKTMLSPGSGLVTYYLNESGVTPYFERLGFPITGYGCMTCVGNGGALHDSIESAIQKNDLVVCGVLSGNRNVEGRIHPLTKANYLASPPLVVAYAIAGTIDIDLERTPLGTSILTGHPVYLRDIWPSRDELQQIERAQVLPGIVGDAVRRLQAGHHQWEQLPLIRSPLYSWDPQSTQITRPPMFDAMEEPAWEWQDLQHVDILVKAGDAVSVDMISPSGHIAKASGAAQFLTSRGLAPREFASFGARRGCHELMMRGTYCGLKFRNVLLENVVAGLRSIDAVSSSATVPAGSVSVGTPHVNKAIGNWLARMPDAHARAAFMAQLQAAIAAPAQQGCKTIHTPSLTVLDICDASARYKSDKISRLQQILNKRAAAAGINVADIASSLLTSLPQAAVTPVLAVVAGKDYGGGAPREWAARGPWSVGIRCILAESFDDDHRRHLAQMGILPLLLPSSALTEESRGQLAASLSFSVRLVQRGEDCQHCHSSAGLPSPSSTPSPLTGRTGKPILPPRAKFHVQFDTGLVLHCSSALYTIADVAYYCHGGLPRLVLYTHLNPAKLW</sequence>
<evidence type="ECO:0000259" key="7">
    <source>
        <dbReference type="Pfam" id="PF00330"/>
    </source>
</evidence>
<dbReference type="InterPro" id="IPR006249">
    <property type="entry name" value="Aconitase/IRP2"/>
</dbReference>
<dbReference type="STRING" id="595528.A0A0D2WLC8"/>
<dbReference type="InterPro" id="IPR000573">
    <property type="entry name" value="AconitaseA/IPMdHydase_ssu_swvl"/>
</dbReference>
<reference evidence="10" key="1">
    <citation type="submission" date="2011-02" db="EMBL/GenBank/DDBJ databases">
        <title>The Genome Sequence of Capsaspora owczarzaki ATCC 30864.</title>
        <authorList>
            <person name="Russ C."/>
            <person name="Cuomo C."/>
            <person name="Burger G."/>
            <person name="Gray M.W."/>
            <person name="Holland P.W.H."/>
            <person name="King N."/>
            <person name="Lang F.B.F."/>
            <person name="Roger A.J."/>
            <person name="Ruiz-Trillo I."/>
            <person name="Young S.K."/>
            <person name="Zeng Q."/>
            <person name="Gargeya S."/>
            <person name="Alvarado L."/>
            <person name="Berlin A."/>
            <person name="Chapman S.B."/>
            <person name="Chen Z."/>
            <person name="Freedman E."/>
            <person name="Gellesch M."/>
            <person name="Goldberg J."/>
            <person name="Griggs A."/>
            <person name="Gujja S."/>
            <person name="Heilman E."/>
            <person name="Heiman D."/>
            <person name="Howarth C."/>
            <person name="Mehta T."/>
            <person name="Neiman D."/>
            <person name="Pearson M."/>
            <person name="Roberts A."/>
            <person name="Saif S."/>
            <person name="Shea T."/>
            <person name="Shenoy N."/>
            <person name="Sisk P."/>
            <person name="Stolte C."/>
            <person name="Sykes S."/>
            <person name="White J."/>
            <person name="Yandava C."/>
            <person name="Haas B."/>
            <person name="Nusbaum C."/>
            <person name="Birren B."/>
        </authorList>
    </citation>
    <scope>NUCLEOTIDE SEQUENCE</scope>
    <source>
        <strain evidence="10">ATCC 30864</strain>
    </source>
</reference>
<feature type="compositionally biased region" description="Low complexity" evidence="6">
    <location>
        <begin position="85"/>
        <end position="99"/>
    </location>
</feature>
<dbReference type="Pfam" id="PF00330">
    <property type="entry name" value="Aconitase"/>
    <property type="match status" value="1"/>
</dbReference>
<dbReference type="PANTHER" id="PTHR11670">
    <property type="entry name" value="ACONITASE/IRON-RESPONSIVE ELEMENT FAMILY MEMBER"/>
    <property type="match status" value="1"/>
</dbReference>
<feature type="region of interest" description="Disordered" evidence="6">
    <location>
        <begin position="368"/>
        <end position="414"/>
    </location>
</feature>
<evidence type="ECO:0000313" key="9">
    <source>
        <dbReference type="EMBL" id="KJE91365.1"/>
    </source>
</evidence>
<dbReference type="Gene3D" id="3.30.499.10">
    <property type="entry name" value="Aconitase, domain 3"/>
    <property type="match status" value="4"/>
</dbReference>
<dbReference type="PROSITE" id="PS01244">
    <property type="entry name" value="ACONITASE_2"/>
    <property type="match status" value="1"/>
</dbReference>
<dbReference type="FunFam" id="3.30.499.10:FF:000005">
    <property type="entry name" value="cytoplasmic aconitate hydratase"/>
    <property type="match status" value="1"/>
</dbReference>
<comment type="similarity">
    <text evidence="2">Belongs to the aconitase/IPM isomerase family.</text>
</comment>
<comment type="cofactor">
    <cofactor evidence="1">
        <name>[4Fe-4S] cluster</name>
        <dbReference type="ChEBI" id="CHEBI:49883"/>
    </cofactor>
</comment>
<gene>
    <name evidence="9" type="ORF">CAOG_002509</name>
</gene>
<dbReference type="EMBL" id="KE346362">
    <property type="protein sequence ID" value="KJE91365.1"/>
    <property type="molecule type" value="Genomic_DNA"/>
</dbReference>
<dbReference type="GO" id="GO:0046872">
    <property type="term" value="F:metal ion binding"/>
    <property type="evidence" value="ECO:0007669"/>
    <property type="project" value="UniProtKB-KW"/>
</dbReference>
<protein>
    <submittedName>
        <fullName evidence="9">Iron-responsive element-binding protein 1</fullName>
    </submittedName>
</protein>
<dbReference type="InterPro" id="IPR036008">
    <property type="entry name" value="Aconitase_4Fe-4S_dom"/>
</dbReference>
<dbReference type="InterPro" id="IPR018136">
    <property type="entry name" value="Aconitase_4Fe-4S_BS"/>
</dbReference>
<organism evidence="9 10">
    <name type="scientific">Capsaspora owczarzaki (strain ATCC 30864)</name>
    <dbReference type="NCBI Taxonomy" id="595528"/>
    <lineage>
        <taxon>Eukaryota</taxon>
        <taxon>Filasterea</taxon>
        <taxon>Capsaspora</taxon>
    </lineage>
</organism>
<dbReference type="Gene3D" id="3.20.19.10">
    <property type="entry name" value="Aconitase, domain 4"/>
    <property type="match status" value="2"/>
</dbReference>
<feature type="region of interest" description="Disordered" evidence="6">
    <location>
        <begin position="73"/>
        <end position="105"/>
    </location>
</feature>
<dbReference type="Pfam" id="PF00694">
    <property type="entry name" value="Aconitase_C"/>
    <property type="match status" value="1"/>
</dbReference>
<keyword evidence="5" id="KW-0411">Iron-sulfur</keyword>
<dbReference type="PhylomeDB" id="A0A0D2WLC8"/>
<accession>A0A0D2WLC8</accession>
<feature type="domain" description="Aconitase A/isopropylmalate dehydratase small subunit swivel" evidence="8">
    <location>
        <begin position="1097"/>
        <end position="1150"/>
    </location>
</feature>
<evidence type="ECO:0000256" key="2">
    <source>
        <dbReference type="ARBA" id="ARBA00007185"/>
    </source>
</evidence>
<dbReference type="InParanoid" id="A0A0D2WLC8"/>
<dbReference type="InterPro" id="IPR015928">
    <property type="entry name" value="Aconitase/3IPM_dehydase_swvl"/>
</dbReference>
<evidence type="ECO:0000313" key="10">
    <source>
        <dbReference type="Proteomes" id="UP000008743"/>
    </source>
</evidence>
<evidence type="ECO:0000256" key="4">
    <source>
        <dbReference type="ARBA" id="ARBA00023004"/>
    </source>
</evidence>
<evidence type="ECO:0000256" key="5">
    <source>
        <dbReference type="ARBA" id="ARBA00023014"/>
    </source>
</evidence>
<keyword evidence="4" id="KW-0408">Iron</keyword>
<evidence type="ECO:0000256" key="6">
    <source>
        <dbReference type="SAM" id="MobiDB-lite"/>
    </source>
</evidence>
<dbReference type="GO" id="GO:0051536">
    <property type="term" value="F:iron-sulfur cluster binding"/>
    <property type="evidence" value="ECO:0007669"/>
    <property type="project" value="UniProtKB-KW"/>
</dbReference>
<dbReference type="SUPFAM" id="SSF53732">
    <property type="entry name" value="Aconitase iron-sulfur domain"/>
    <property type="match status" value="2"/>
</dbReference>
<dbReference type="InterPro" id="IPR015931">
    <property type="entry name" value="Acnase/IPM_dHydase_lsu_aba_1/3"/>
</dbReference>